<dbReference type="GO" id="GO:0016747">
    <property type="term" value="F:acyltransferase activity, transferring groups other than amino-acyl groups"/>
    <property type="evidence" value="ECO:0007669"/>
    <property type="project" value="InterPro"/>
</dbReference>
<evidence type="ECO:0000313" key="3">
    <source>
        <dbReference type="Proteomes" id="UP000652013"/>
    </source>
</evidence>
<dbReference type="Pfam" id="PF00583">
    <property type="entry name" value="Acetyltransf_1"/>
    <property type="match status" value="1"/>
</dbReference>
<protein>
    <recommendedName>
        <fullName evidence="1">N-acetyltransferase domain-containing protein</fullName>
    </recommendedName>
</protein>
<organism evidence="2 3">
    <name type="scientific">Spirilliplanes yamanashiensis</name>
    <dbReference type="NCBI Taxonomy" id="42233"/>
    <lineage>
        <taxon>Bacteria</taxon>
        <taxon>Bacillati</taxon>
        <taxon>Actinomycetota</taxon>
        <taxon>Actinomycetes</taxon>
        <taxon>Micromonosporales</taxon>
        <taxon>Micromonosporaceae</taxon>
        <taxon>Spirilliplanes</taxon>
    </lineage>
</organism>
<gene>
    <name evidence="2" type="ORF">Sya03_13150</name>
</gene>
<keyword evidence="3" id="KW-1185">Reference proteome</keyword>
<dbReference type="InterPro" id="IPR016181">
    <property type="entry name" value="Acyl_CoA_acyltransferase"/>
</dbReference>
<dbReference type="AlphaFoldDB" id="A0A8J4DIA6"/>
<dbReference type="SUPFAM" id="SSF55729">
    <property type="entry name" value="Acyl-CoA N-acyltransferases (Nat)"/>
    <property type="match status" value="1"/>
</dbReference>
<comment type="caution">
    <text evidence="2">The sequence shown here is derived from an EMBL/GenBank/DDBJ whole genome shotgun (WGS) entry which is preliminary data.</text>
</comment>
<dbReference type="InterPro" id="IPR000182">
    <property type="entry name" value="GNAT_dom"/>
</dbReference>
<dbReference type="PROSITE" id="PS51186">
    <property type="entry name" value="GNAT"/>
    <property type="match status" value="1"/>
</dbReference>
<evidence type="ECO:0000259" key="1">
    <source>
        <dbReference type="PROSITE" id="PS51186"/>
    </source>
</evidence>
<accession>A0A8J4DIA6</accession>
<reference evidence="2" key="1">
    <citation type="submission" date="2021-01" db="EMBL/GenBank/DDBJ databases">
        <title>Whole genome shotgun sequence of Spirilliplanes yamanashiensis NBRC 15828.</title>
        <authorList>
            <person name="Komaki H."/>
            <person name="Tamura T."/>
        </authorList>
    </citation>
    <scope>NUCLEOTIDE SEQUENCE</scope>
    <source>
        <strain evidence="2">NBRC 15828</strain>
    </source>
</reference>
<feature type="domain" description="N-acetyltransferase" evidence="1">
    <location>
        <begin position="4"/>
        <end position="168"/>
    </location>
</feature>
<dbReference type="Proteomes" id="UP000652013">
    <property type="component" value="Unassembled WGS sequence"/>
</dbReference>
<dbReference type="EMBL" id="BOOY01000007">
    <property type="protein sequence ID" value="GIJ01963.1"/>
    <property type="molecule type" value="Genomic_DNA"/>
</dbReference>
<dbReference type="Gene3D" id="3.40.630.30">
    <property type="match status" value="1"/>
</dbReference>
<sequence>MNITIVDVMDAELVELFYKIYSGAFDPVAPLAAARHVLTYAEFAEEMADERIEKHIVWNEVGEPIALATYTRELDSITWVSPAFYARRFPEHFRRNAIVYMGYSLVHPAHQGKGVMSVLLEDTIATVRAVDGVGVFDVCQYNDERHIGYLHKMIEERGMGSIMKIDVQTFYACTFNDTASYVNRETAAAVPA</sequence>
<evidence type="ECO:0000313" key="2">
    <source>
        <dbReference type="EMBL" id="GIJ01963.1"/>
    </source>
</evidence>
<name>A0A8J4DIA6_9ACTN</name>
<proteinExistence type="predicted"/>
<dbReference type="RefSeq" id="WP_203937288.1">
    <property type="nucleotide sequence ID" value="NZ_BAAAGJ010000005.1"/>
</dbReference>